<keyword evidence="5" id="KW-1185">Reference proteome</keyword>
<keyword evidence="3" id="KW-0732">Signal</keyword>
<dbReference type="EMBL" id="JAHLEM010000110">
    <property type="protein sequence ID" value="MBU3864963.1"/>
    <property type="molecule type" value="Genomic_DNA"/>
</dbReference>
<protein>
    <recommendedName>
        <fullName evidence="6">Secreted protein</fullName>
    </recommendedName>
</protein>
<keyword evidence="2" id="KW-1133">Transmembrane helix</keyword>
<organism evidence="4 5">
    <name type="scientific">Streptomyces niphimycinicus</name>
    <dbReference type="NCBI Taxonomy" id="2842201"/>
    <lineage>
        <taxon>Bacteria</taxon>
        <taxon>Bacillati</taxon>
        <taxon>Actinomycetota</taxon>
        <taxon>Actinomycetes</taxon>
        <taxon>Kitasatosporales</taxon>
        <taxon>Streptomycetaceae</taxon>
        <taxon>Streptomyces</taxon>
    </lineage>
</organism>
<reference evidence="4 5" key="1">
    <citation type="submission" date="2021-06" db="EMBL/GenBank/DDBJ databases">
        <authorList>
            <person name="Pan X."/>
        </authorList>
    </citation>
    <scope>NUCLEOTIDE SEQUENCE [LARGE SCALE GENOMIC DNA]</scope>
    <source>
        <strain evidence="4 5">4503</strain>
    </source>
</reference>
<gene>
    <name evidence="4" type="ORF">KN815_13015</name>
</gene>
<dbReference type="RefSeq" id="WP_216341944.1">
    <property type="nucleotide sequence ID" value="NZ_JAHLEM010000110.1"/>
</dbReference>
<keyword evidence="2" id="KW-0472">Membrane</keyword>
<name>A0ABS6CDI6_9ACTN</name>
<feature type="compositionally biased region" description="Polar residues" evidence="1">
    <location>
        <begin position="97"/>
        <end position="107"/>
    </location>
</feature>
<evidence type="ECO:0000313" key="5">
    <source>
        <dbReference type="Proteomes" id="UP000720508"/>
    </source>
</evidence>
<comment type="caution">
    <text evidence="4">The sequence shown here is derived from an EMBL/GenBank/DDBJ whole genome shotgun (WGS) entry which is preliminary data.</text>
</comment>
<feature type="chain" id="PRO_5046739475" description="Secreted protein" evidence="3">
    <location>
        <begin position="38"/>
        <end position="152"/>
    </location>
</feature>
<proteinExistence type="predicted"/>
<feature type="transmembrane region" description="Helical" evidence="2">
    <location>
        <begin position="111"/>
        <end position="132"/>
    </location>
</feature>
<evidence type="ECO:0000256" key="3">
    <source>
        <dbReference type="SAM" id="SignalP"/>
    </source>
</evidence>
<keyword evidence="2" id="KW-0812">Transmembrane</keyword>
<evidence type="ECO:0000256" key="1">
    <source>
        <dbReference type="SAM" id="MobiDB-lite"/>
    </source>
</evidence>
<accession>A0ABS6CDI6</accession>
<evidence type="ECO:0000256" key="2">
    <source>
        <dbReference type="SAM" id="Phobius"/>
    </source>
</evidence>
<feature type="region of interest" description="Disordered" evidence="1">
    <location>
        <begin position="77"/>
        <end position="108"/>
    </location>
</feature>
<feature type="compositionally biased region" description="Low complexity" evidence="1">
    <location>
        <begin position="77"/>
        <end position="86"/>
    </location>
</feature>
<evidence type="ECO:0000313" key="4">
    <source>
        <dbReference type="EMBL" id="MBU3864963.1"/>
    </source>
</evidence>
<feature type="signal peptide" evidence="3">
    <location>
        <begin position="1"/>
        <end position="37"/>
    </location>
</feature>
<sequence length="152" mass="15554">MNAHHLPSRPRTRRFGAPAIAAAALVLAMASPAPAPAEVSASDSHTLAKNVTLTFESKPENLTPLVKFEPVAVGAAPSAAHSASPRPESHAPDSDGESSSKAATSDDGSPWPAVGVIIGVCLVALAGGFVLFPAGVSNWRPRVIDCRLFLGD</sequence>
<dbReference type="Proteomes" id="UP000720508">
    <property type="component" value="Unassembled WGS sequence"/>
</dbReference>
<evidence type="ECO:0008006" key="6">
    <source>
        <dbReference type="Google" id="ProtNLM"/>
    </source>
</evidence>